<comment type="similarity">
    <text evidence="2 14">Belongs to the tektin family.</text>
</comment>
<evidence type="ECO:0000313" key="16">
    <source>
        <dbReference type="Ensembl" id="ENSNNAP00000028127.1"/>
    </source>
</evidence>
<comment type="subunit">
    <text evidence="13">Microtubule inner protein component of sperm flagellar doublet microtubules. Interacts with TEKT1, TEKT2, TEKT4 and TEKT5. Interacts with CCDC38.</text>
</comment>
<dbReference type="GO" id="GO:0036126">
    <property type="term" value="C:sperm flagellum"/>
    <property type="evidence" value="ECO:0007669"/>
    <property type="project" value="TreeGrafter"/>
</dbReference>
<dbReference type="GO" id="GO:0060271">
    <property type="term" value="P:cilium assembly"/>
    <property type="evidence" value="ECO:0007669"/>
    <property type="project" value="UniProtKB-UniRule"/>
</dbReference>
<evidence type="ECO:0000256" key="5">
    <source>
        <dbReference type="ARBA" id="ARBA00022846"/>
    </source>
</evidence>
<evidence type="ECO:0000256" key="11">
    <source>
        <dbReference type="ARBA" id="ARBA00037820"/>
    </source>
</evidence>
<keyword evidence="5 14" id="KW-0282">Flagellum</keyword>
<dbReference type="GO" id="GO:0005634">
    <property type="term" value="C:nucleus"/>
    <property type="evidence" value="ECO:0007669"/>
    <property type="project" value="TreeGrafter"/>
</dbReference>
<dbReference type="InterPro" id="IPR048256">
    <property type="entry name" value="Tektin-like"/>
</dbReference>
<comment type="function">
    <text evidence="12">Microtubule inner protein (MIP) part of the dynein-decorated doublet microtubules (DMTs) in cilia and flagellar axoneme. Forms filamentous polymers in the walls of ciliary and flagellar microtubules. Required for normal sperm mobility.</text>
</comment>
<accession>A0A8C6YCV6</accession>
<comment type="subcellular location">
    <subcellularLocation>
        <location evidence="14">Cytoplasm</location>
        <location evidence="14">Cytoskeleton</location>
        <location evidence="14">Cilium axoneme</location>
    </subcellularLocation>
    <subcellularLocation>
        <location evidence="1">Cytoplasm</location>
        <location evidence="1">Cytoskeleton</location>
        <location evidence="1">Flagellum axoneme</location>
    </subcellularLocation>
    <subcellularLocation>
        <location evidence="11">Cytoplasmic vesicle</location>
        <location evidence="11">Secretory vesicle</location>
        <location evidence="11">Acrosome outer membrane</location>
        <topology evidence="11">Peripheral membrane protein</topology>
    </subcellularLocation>
</comment>
<evidence type="ECO:0000256" key="2">
    <source>
        <dbReference type="ARBA" id="ARBA00007209"/>
    </source>
</evidence>
<keyword evidence="3" id="KW-0963">Cytoplasm</keyword>
<evidence type="ECO:0000256" key="12">
    <source>
        <dbReference type="ARBA" id="ARBA00045324"/>
    </source>
</evidence>
<reference evidence="16" key="1">
    <citation type="submission" date="2025-08" db="UniProtKB">
        <authorList>
            <consortium name="Ensembl"/>
        </authorList>
    </citation>
    <scope>IDENTIFICATION</scope>
</reference>
<keyword evidence="9 14" id="KW-0966">Cell projection</keyword>
<feature type="coiled-coil region" evidence="15">
    <location>
        <begin position="87"/>
        <end position="114"/>
    </location>
</feature>
<organism evidence="16 17">
    <name type="scientific">Naja naja</name>
    <name type="common">Indian cobra</name>
    <dbReference type="NCBI Taxonomy" id="35670"/>
    <lineage>
        <taxon>Eukaryota</taxon>
        <taxon>Metazoa</taxon>
        <taxon>Chordata</taxon>
        <taxon>Craniata</taxon>
        <taxon>Vertebrata</taxon>
        <taxon>Euteleostomi</taxon>
        <taxon>Lepidosauria</taxon>
        <taxon>Squamata</taxon>
        <taxon>Bifurcata</taxon>
        <taxon>Unidentata</taxon>
        <taxon>Episquamata</taxon>
        <taxon>Toxicofera</taxon>
        <taxon>Serpentes</taxon>
        <taxon>Colubroidea</taxon>
        <taxon>Elapidae</taxon>
        <taxon>Elapinae</taxon>
        <taxon>Naja</taxon>
    </lineage>
</organism>
<dbReference type="GO" id="GO:0060294">
    <property type="term" value="P:cilium movement involved in cell motility"/>
    <property type="evidence" value="ECO:0007669"/>
    <property type="project" value="UniProtKB-UniRule"/>
</dbReference>
<dbReference type="PRINTS" id="PR00511">
    <property type="entry name" value="TEKTIN"/>
</dbReference>
<dbReference type="PANTHER" id="PTHR19960:SF24">
    <property type="entry name" value="TEKTIN-3"/>
    <property type="match status" value="1"/>
</dbReference>
<dbReference type="GO" id="GO:0015630">
    <property type="term" value="C:microtubule cytoskeleton"/>
    <property type="evidence" value="ECO:0007669"/>
    <property type="project" value="UniProtKB-UniRule"/>
</dbReference>
<evidence type="ECO:0000256" key="10">
    <source>
        <dbReference type="ARBA" id="ARBA00023329"/>
    </source>
</evidence>
<evidence type="ECO:0000256" key="9">
    <source>
        <dbReference type="ARBA" id="ARBA00023273"/>
    </source>
</evidence>
<evidence type="ECO:0000256" key="1">
    <source>
        <dbReference type="ARBA" id="ARBA00004611"/>
    </source>
</evidence>
<keyword evidence="15" id="KW-0175">Coiled coil</keyword>
<keyword evidence="6 14" id="KW-0969">Cilium</keyword>
<evidence type="ECO:0000256" key="14">
    <source>
        <dbReference type="RuleBase" id="RU367040"/>
    </source>
</evidence>
<dbReference type="AlphaFoldDB" id="A0A8C6YCV6"/>
<evidence type="ECO:0000256" key="4">
    <source>
        <dbReference type="ARBA" id="ARBA00022843"/>
    </source>
</evidence>
<dbReference type="OrthoDB" id="9886517at2759"/>
<dbReference type="GO" id="GO:0002081">
    <property type="term" value="C:outer acrosomal membrane"/>
    <property type="evidence" value="ECO:0007669"/>
    <property type="project" value="UniProtKB-SubCell"/>
</dbReference>
<dbReference type="Ensembl" id="ENSNNAT00000029471.1">
    <property type="protein sequence ID" value="ENSNNAP00000028127.1"/>
    <property type="gene ID" value="ENSNNAG00000018141.1"/>
</dbReference>
<evidence type="ECO:0000313" key="17">
    <source>
        <dbReference type="Proteomes" id="UP000694559"/>
    </source>
</evidence>
<evidence type="ECO:0000256" key="6">
    <source>
        <dbReference type="ARBA" id="ARBA00023069"/>
    </source>
</evidence>
<proteinExistence type="inferred from homology"/>
<dbReference type="GeneTree" id="ENSGT00950000182894"/>
<keyword evidence="4" id="KW-0832">Ubl conjugation</keyword>
<keyword evidence="10" id="KW-0968">Cytoplasmic vesicle</keyword>
<dbReference type="InterPro" id="IPR000435">
    <property type="entry name" value="Tektins"/>
</dbReference>
<keyword evidence="8" id="KW-0206">Cytoskeleton</keyword>
<dbReference type="PANTHER" id="PTHR19960">
    <property type="entry name" value="TEKTIN"/>
    <property type="match status" value="1"/>
</dbReference>
<evidence type="ECO:0000256" key="13">
    <source>
        <dbReference type="ARBA" id="ARBA00046692"/>
    </source>
</evidence>
<dbReference type="Proteomes" id="UP000694559">
    <property type="component" value="Unplaced"/>
</dbReference>
<reference evidence="16" key="2">
    <citation type="submission" date="2025-09" db="UniProtKB">
        <authorList>
            <consortium name="Ensembl"/>
        </authorList>
    </citation>
    <scope>IDENTIFICATION</scope>
</reference>
<evidence type="ECO:0000256" key="7">
    <source>
        <dbReference type="ARBA" id="ARBA00023136"/>
    </source>
</evidence>
<name>A0A8C6YCV6_NAJNA</name>
<dbReference type="Pfam" id="PF03148">
    <property type="entry name" value="Tektin"/>
    <property type="match status" value="1"/>
</dbReference>
<sequence length="146" mass="16561">MVPFCDALRGWEWGALCFGGSPRTSRGGCNRYWQGVRGQPRGCSLVGSLRGRRWVRSSMHENNVLIPFSAFFPLSLVNEVYEIDDTIQGLQQRLRDAEDVLQALLHTKANLEHELAVKANSLFIDQEKCMGMRKTFPNTLRLVGYT</sequence>
<dbReference type="GO" id="GO:0005930">
    <property type="term" value="C:axoneme"/>
    <property type="evidence" value="ECO:0007669"/>
    <property type="project" value="UniProtKB-SubCell"/>
</dbReference>
<protein>
    <recommendedName>
        <fullName evidence="14">Tektin</fullName>
    </recommendedName>
</protein>
<keyword evidence="7" id="KW-0472">Membrane</keyword>
<keyword evidence="17" id="KW-1185">Reference proteome</keyword>
<evidence type="ECO:0000256" key="3">
    <source>
        <dbReference type="ARBA" id="ARBA00022490"/>
    </source>
</evidence>
<evidence type="ECO:0000256" key="15">
    <source>
        <dbReference type="SAM" id="Coils"/>
    </source>
</evidence>
<evidence type="ECO:0000256" key="8">
    <source>
        <dbReference type="ARBA" id="ARBA00023212"/>
    </source>
</evidence>